<accession>A0ABW0UAN3</accession>
<evidence type="ECO:0000256" key="7">
    <source>
        <dbReference type="ARBA" id="ARBA00022801"/>
    </source>
</evidence>
<evidence type="ECO:0000313" key="20">
    <source>
        <dbReference type="Proteomes" id="UP001596143"/>
    </source>
</evidence>
<evidence type="ECO:0000256" key="2">
    <source>
        <dbReference type="ARBA" id="ARBA00022645"/>
    </source>
</evidence>
<dbReference type="PANTHER" id="PTHR32282:SF32">
    <property type="entry name" value="PENICILLIN-BINDING PROTEIN 2A"/>
    <property type="match status" value="1"/>
</dbReference>
<keyword evidence="6" id="KW-0812">Transmembrane</keyword>
<comment type="caution">
    <text evidence="19">The sequence shown here is derived from an EMBL/GenBank/DDBJ whole genome shotgun (WGS) entry which is preliminary data.</text>
</comment>
<keyword evidence="11" id="KW-0472">Membrane</keyword>
<dbReference type="InterPro" id="IPR036950">
    <property type="entry name" value="PBP_transglycosylase"/>
</dbReference>
<evidence type="ECO:0000256" key="9">
    <source>
        <dbReference type="ARBA" id="ARBA00022984"/>
    </source>
</evidence>
<dbReference type="InterPro" id="IPR001460">
    <property type="entry name" value="PCN-bd_Tpept"/>
</dbReference>
<keyword evidence="1" id="KW-1003">Cell membrane</keyword>
<gene>
    <name evidence="19" type="ORF">ACFPTR_13360</name>
</gene>
<keyword evidence="7" id="KW-0378">Hydrolase</keyword>
<proteinExistence type="predicted"/>
<evidence type="ECO:0000256" key="4">
    <source>
        <dbReference type="ARBA" id="ARBA00022676"/>
    </source>
</evidence>
<protein>
    <submittedName>
        <fullName evidence="19">PBP1A family penicillin-binding protein</fullName>
    </submittedName>
</protein>
<dbReference type="Gene3D" id="3.40.710.10">
    <property type="entry name" value="DD-peptidase/beta-lactamase superfamily"/>
    <property type="match status" value="1"/>
</dbReference>
<keyword evidence="4" id="KW-0328">Glycosyltransferase</keyword>
<keyword evidence="13" id="KW-0961">Cell wall biogenesis/degradation</keyword>
<evidence type="ECO:0000256" key="8">
    <source>
        <dbReference type="ARBA" id="ARBA00022960"/>
    </source>
</evidence>
<feature type="domain" description="Glycosyl transferase family 51" evidence="18">
    <location>
        <begin position="53"/>
        <end position="227"/>
    </location>
</feature>
<evidence type="ECO:0000256" key="14">
    <source>
        <dbReference type="ARBA" id="ARBA00034000"/>
    </source>
</evidence>
<sequence>MNKKKWLIGFLLITLVLLMGTGIYLSSVMIGAAAIDEKQLVMPETTEIYSTDGEKLAELFVENREVIDIEDIPQHVIDAFIATEDVRFYEHQGIDPRAILRALYRDIIAGAKVEGGSTITQQLAKNAFLTNDKTLLRKTKEVLIAMGLERKFSKEEILSFYLNQIYFGHGAYGIDSAAETYFNKGVEELTVDEAALLAGIPKAPSHYSPAVDPEKAKARRNTVLAVMERNGFLTAEEMMKYQGKTVPDTIYQSEEQKAFYAYIDMVLKEAEEKAHIRPEEIYRGGYDIVVPMNKEMQLASYQLFQENDYFPKGSDTIEAAFVMLDHQSGGIIAVQGGRNYVRLGLNRVQVKRQPGSVMKPLAVYAPALESQQYHPYSLLKDEQMDFDGYSPRNYNDVYRGEISMVDAITESTNTAAVWLYDQLDRDKTMAFLRDVGLSIDDEGLAVALGGLSEGVTPLELASAYTAFSNHGVKTTPYVIEEIRDRHGEIVYEKTMEETKVLDVQDAWYMTRMLENVVKEGTGTPGETAYPLAGKTGTTSFTEVEGATKDAWFVGFTPKWTGALWMGYDQTTEENYVEGGSAYPTRLFKEILNRTPSDDQLTSGFQPPENVQDLDAPVRVEKIDDLHGKLTFKGSGLINVHLSWTPNQDRRVHYIIYEVRDGTSEEIGRVEGTGEFTVEGVNLFQLHDYMVVPVNPQTNQEGDPSNVASVSIGSLFE</sequence>
<feature type="region of interest" description="Disordered" evidence="16">
    <location>
        <begin position="695"/>
        <end position="716"/>
    </location>
</feature>
<dbReference type="RefSeq" id="WP_270898227.1">
    <property type="nucleotide sequence ID" value="NZ_JBHSPF010000068.1"/>
</dbReference>
<evidence type="ECO:0000259" key="18">
    <source>
        <dbReference type="Pfam" id="PF00912"/>
    </source>
</evidence>
<evidence type="ECO:0000256" key="11">
    <source>
        <dbReference type="ARBA" id="ARBA00023136"/>
    </source>
</evidence>
<keyword evidence="9" id="KW-0573">Peptidoglycan synthesis</keyword>
<dbReference type="InterPro" id="IPR012338">
    <property type="entry name" value="Beta-lactam/transpept-like"/>
</dbReference>
<keyword evidence="2" id="KW-0121">Carboxypeptidase</keyword>
<evidence type="ECO:0000256" key="15">
    <source>
        <dbReference type="ARBA" id="ARBA00049902"/>
    </source>
</evidence>
<reference evidence="20" key="1">
    <citation type="journal article" date="2019" name="Int. J. Syst. Evol. Microbiol.">
        <title>The Global Catalogue of Microorganisms (GCM) 10K type strain sequencing project: providing services to taxonomists for standard genome sequencing and annotation.</title>
        <authorList>
            <consortium name="The Broad Institute Genomics Platform"/>
            <consortium name="The Broad Institute Genome Sequencing Center for Infectious Disease"/>
            <person name="Wu L."/>
            <person name="Ma J."/>
        </authorList>
    </citation>
    <scope>NUCLEOTIDE SEQUENCE [LARGE SCALE GENOMIC DNA]</scope>
    <source>
        <strain evidence="20">CGMCC 1.15790</strain>
    </source>
</reference>
<keyword evidence="20" id="KW-1185">Reference proteome</keyword>
<evidence type="ECO:0000256" key="3">
    <source>
        <dbReference type="ARBA" id="ARBA00022670"/>
    </source>
</evidence>
<dbReference type="Pfam" id="PF00912">
    <property type="entry name" value="Transgly"/>
    <property type="match status" value="1"/>
</dbReference>
<dbReference type="EMBL" id="JBHSPF010000068">
    <property type="protein sequence ID" value="MFC5629837.1"/>
    <property type="molecule type" value="Genomic_DNA"/>
</dbReference>
<dbReference type="Pfam" id="PF00905">
    <property type="entry name" value="Transpeptidase"/>
    <property type="match status" value="1"/>
</dbReference>
<dbReference type="InterPro" id="IPR050396">
    <property type="entry name" value="Glycosyltr_51/Transpeptidase"/>
</dbReference>
<dbReference type="Gene3D" id="1.10.3810.10">
    <property type="entry name" value="Biosynthetic peptidoglycan transglycosylase-like"/>
    <property type="match status" value="1"/>
</dbReference>
<dbReference type="InterPro" id="IPR001264">
    <property type="entry name" value="Glyco_trans_51"/>
</dbReference>
<keyword evidence="8" id="KW-0133">Cell shape</keyword>
<comment type="catalytic activity">
    <reaction evidence="15">
        <text>[GlcNAc-(1-&gt;4)-Mur2Ac(oyl-L-Ala-gamma-D-Glu-L-Lys-D-Ala-D-Ala)](n)-di-trans,octa-cis-undecaprenyl diphosphate + beta-D-GlcNAc-(1-&gt;4)-Mur2Ac(oyl-L-Ala-gamma-D-Glu-L-Lys-D-Ala-D-Ala)-di-trans,octa-cis-undecaprenyl diphosphate = [GlcNAc-(1-&gt;4)-Mur2Ac(oyl-L-Ala-gamma-D-Glu-L-Lys-D-Ala-D-Ala)](n+1)-di-trans,octa-cis-undecaprenyl diphosphate + di-trans,octa-cis-undecaprenyl diphosphate + H(+)</text>
        <dbReference type="Rhea" id="RHEA:23708"/>
        <dbReference type="Rhea" id="RHEA-COMP:9602"/>
        <dbReference type="Rhea" id="RHEA-COMP:9603"/>
        <dbReference type="ChEBI" id="CHEBI:15378"/>
        <dbReference type="ChEBI" id="CHEBI:58405"/>
        <dbReference type="ChEBI" id="CHEBI:60033"/>
        <dbReference type="ChEBI" id="CHEBI:78435"/>
        <dbReference type="EC" id="2.4.99.28"/>
    </reaction>
</comment>
<evidence type="ECO:0000256" key="12">
    <source>
        <dbReference type="ARBA" id="ARBA00023268"/>
    </source>
</evidence>
<keyword evidence="3" id="KW-0645">Protease</keyword>
<evidence type="ECO:0000256" key="5">
    <source>
        <dbReference type="ARBA" id="ARBA00022679"/>
    </source>
</evidence>
<evidence type="ECO:0000256" key="10">
    <source>
        <dbReference type="ARBA" id="ARBA00022989"/>
    </source>
</evidence>
<keyword evidence="5" id="KW-0808">Transferase</keyword>
<comment type="catalytic activity">
    <reaction evidence="14">
        <text>Preferential cleavage: (Ac)2-L-Lys-D-Ala-|-D-Ala. Also transpeptidation of peptidyl-alanyl moieties that are N-acyl substituents of D-alanine.</text>
        <dbReference type="EC" id="3.4.16.4"/>
    </reaction>
</comment>
<dbReference type="SUPFAM" id="SSF53955">
    <property type="entry name" value="Lysozyme-like"/>
    <property type="match status" value="1"/>
</dbReference>
<feature type="domain" description="Penicillin-binding protein transpeptidase" evidence="17">
    <location>
        <begin position="320"/>
        <end position="591"/>
    </location>
</feature>
<dbReference type="Proteomes" id="UP001596143">
    <property type="component" value="Unassembled WGS sequence"/>
</dbReference>
<evidence type="ECO:0000259" key="17">
    <source>
        <dbReference type="Pfam" id="PF00905"/>
    </source>
</evidence>
<dbReference type="PANTHER" id="PTHR32282">
    <property type="entry name" value="BINDING PROTEIN TRANSPEPTIDASE, PUTATIVE-RELATED"/>
    <property type="match status" value="1"/>
</dbReference>
<dbReference type="NCBIfam" id="TIGR02074">
    <property type="entry name" value="PBP_1a_fam"/>
    <property type="match status" value="1"/>
</dbReference>
<name>A0ABW0UAN3_9BACI</name>
<keyword evidence="10" id="KW-1133">Transmembrane helix</keyword>
<dbReference type="InterPro" id="IPR023346">
    <property type="entry name" value="Lysozyme-like_dom_sf"/>
</dbReference>
<evidence type="ECO:0000256" key="6">
    <source>
        <dbReference type="ARBA" id="ARBA00022692"/>
    </source>
</evidence>
<dbReference type="SUPFAM" id="SSF56601">
    <property type="entry name" value="beta-lactamase/transpeptidase-like"/>
    <property type="match status" value="1"/>
</dbReference>
<evidence type="ECO:0000256" key="16">
    <source>
        <dbReference type="SAM" id="MobiDB-lite"/>
    </source>
</evidence>
<keyword evidence="12" id="KW-0511">Multifunctional enzyme</keyword>
<evidence type="ECO:0000313" key="19">
    <source>
        <dbReference type="EMBL" id="MFC5629837.1"/>
    </source>
</evidence>
<evidence type="ECO:0000256" key="1">
    <source>
        <dbReference type="ARBA" id="ARBA00022475"/>
    </source>
</evidence>
<evidence type="ECO:0000256" key="13">
    <source>
        <dbReference type="ARBA" id="ARBA00023316"/>
    </source>
</evidence>
<organism evidence="19 20">
    <name type="scientific">Aliibacillus thermotolerans</name>
    <dbReference type="NCBI Taxonomy" id="1834418"/>
    <lineage>
        <taxon>Bacteria</taxon>
        <taxon>Bacillati</taxon>
        <taxon>Bacillota</taxon>
        <taxon>Bacilli</taxon>
        <taxon>Bacillales</taxon>
        <taxon>Bacillaceae</taxon>
        <taxon>Aliibacillus</taxon>
    </lineage>
</organism>